<protein>
    <submittedName>
        <fullName evidence="1">Uncharacterized protein</fullName>
    </submittedName>
</protein>
<proteinExistence type="predicted"/>
<evidence type="ECO:0000313" key="2">
    <source>
        <dbReference type="Proteomes" id="UP000541444"/>
    </source>
</evidence>
<name>A0A7J7KZ73_9MAGN</name>
<comment type="caution">
    <text evidence="1">The sequence shown here is derived from an EMBL/GenBank/DDBJ whole genome shotgun (WGS) entry which is preliminary data.</text>
</comment>
<dbReference type="AlphaFoldDB" id="A0A7J7KZ73"/>
<organism evidence="1 2">
    <name type="scientific">Kingdonia uniflora</name>
    <dbReference type="NCBI Taxonomy" id="39325"/>
    <lineage>
        <taxon>Eukaryota</taxon>
        <taxon>Viridiplantae</taxon>
        <taxon>Streptophyta</taxon>
        <taxon>Embryophyta</taxon>
        <taxon>Tracheophyta</taxon>
        <taxon>Spermatophyta</taxon>
        <taxon>Magnoliopsida</taxon>
        <taxon>Ranunculales</taxon>
        <taxon>Circaeasteraceae</taxon>
        <taxon>Kingdonia</taxon>
    </lineage>
</organism>
<feature type="non-terminal residue" evidence="1">
    <location>
        <position position="1"/>
    </location>
</feature>
<dbReference type="EMBL" id="JACGCM010002781">
    <property type="protein sequence ID" value="KAF6135666.1"/>
    <property type="molecule type" value="Genomic_DNA"/>
</dbReference>
<gene>
    <name evidence="1" type="ORF">GIB67_028237</name>
</gene>
<keyword evidence="2" id="KW-1185">Reference proteome</keyword>
<sequence>QPSTRSLLEAYSTRSLENRLYASQKKYFDHSYTWSKYDGTGSYQIRHIRRPYPCQYRHVWRPYLLQNILTVLM</sequence>
<dbReference type="Proteomes" id="UP000541444">
    <property type="component" value="Unassembled WGS sequence"/>
</dbReference>
<accession>A0A7J7KZ73</accession>
<evidence type="ECO:0000313" key="1">
    <source>
        <dbReference type="EMBL" id="KAF6135666.1"/>
    </source>
</evidence>
<reference evidence="1 2" key="1">
    <citation type="journal article" date="2020" name="IScience">
        <title>Genome Sequencing of the Endangered Kingdonia uniflora (Circaeasteraceae, Ranunculales) Reveals Potential Mechanisms of Evolutionary Specialization.</title>
        <authorList>
            <person name="Sun Y."/>
            <person name="Deng T."/>
            <person name="Zhang A."/>
            <person name="Moore M.J."/>
            <person name="Landis J.B."/>
            <person name="Lin N."/>
            <person name="Zhang H."/>
            <person name="Zhang X."/>
            <person name="Huang J."/>
            <person name="Zhang X."/>
            <person name="Sun H."/>
            <person name="Wang H."/>
        </authorList>
    </citation>
    <scope>NUCLEOTIDE SEQUENCE [LARGE SCALE GENOMIC DNA]</scope>
    <source>
        <strain evidence="1">TB1705</strain>
        <tissue evidence="1">Leaf</tissue>
    </source>
</reference>